<proteinExistence type="predicted"/>
<dbReference type="RefSeq" id="XP_009168314.1">
    <property type="nucleotide sequence ID" value="XM_009170050.1"/>
</dbReference>
<reference evidence="2 3" key="1">
    <citation type="submission" date="2013-11" db="EMBL/GenBank/DDBJ databases">
        <title>Opisthorchis viverrini - life in the bile duct.</title>
        <authorList>
            <person name="Young N.D."/>
            <person name="Nagarajan N."/>
            <person name="Lin S.J."/>
            <person name="Korhonen P.K."/>
            <person name="Jex A.R."/>
            <person name="Hall R.S."/>
            <person name="Safavi-Hemami H."/>
            <person name="Kaewkong W."/>
            <person name="Bertrand D."/>
            <person name="Gao S."/>
            <person name="Seet Q."/>
            <person name="Wongkham S."/>
            <person name="Teh B.T."/>
            <person name="Wongkham C."/>
            <person name="Intapan P.M."/>
            <person name="Maleewong W."/>
            <person name="Yang X."/>
            <person name="Hu M."/>
            <person name="Wang Z."/>
            <person name="Hofmann A."/>
            <person name="Sternberg P.W."/>
            <person name="Tan P."/>
            <person name="Wang J."/>
            <person name="Gasser R.B."/>
        </authorList>
    </citation>
    <scope>NUCLEOTIDE SEQUENCE [LARGE SCALE GENOMIC DNA]</scope>
</reference>
<organism evidence="2 3">
    <name type="scientific">Opisthorchis viverrini</name>
    <name type="common">Southeast Asian liver fluke</name>
    <dbReference type="NCBI Taxonomy" id="6198"/>
    <lineage>
        <taxon>Eukaryota</taxon>
        <taxon>Metazoa</taxon>
        <taxon>Spiralia</taxon>
        <taxon>Lophotrochozoa</taxon>
        <taxon>Platyhelminthes</taxon>
        <taxon>Trematoda</taxon>
        <taxon>Digenea</taxon>
        <taxon>Opisthorchiida</taxon>
        <taxon>Opisthorchiata</taxon>
        <taxon>Opisthorchiidae</taxon>
        <taxon>Opisthorchis</taxon>
    </lineage>
</organism>
<keyword evidence="3" id="KW-1185">Reference proteome</keyword>
<dbReference type="OrthoDB" id="10657112at2759"/>
<dbReference type="CTD" id="20319308"/>
<feature type="compositionally biased region" description="Acidic residues" evidence="1">
    <location>
        <begin position="96"/>
        <end position="114"/>
    </location>
</feature>
<feature type="region of interest" description="Disordered" evidence="1">
    <location>
        <begin position="56"/>
        <end position="262"/>
    </location>
</feature>
<dbReference type="GeneID" id="20319308"/>
<sequence length="290" mass="32359">MFIMIPRASLLPSAENLMGGAPPFFRLCFEGERKPPNEHKHPDAGRLSETFDAVYQHANPPGNVHSTRRSRCSKNAKALVTTRKNSVRTRMHYGGDEAEEGEVYDGSDQEEADSDQNATSDASPRHPKFTSQGQRLPMRPGVASGYLKSDPHYRRYPIPHGPVTRTFPLSRSTDHLPPIRPVHHDTGTRVYEAPENNSYDGRSQTNQNDRSHPAEPNVPYSHERLGPPPHYPPRPELPNGPPPLPFPKPQLPGLPAPPLTAVGSQEEIERFSRISVKVSEMAQLVRAQIY</sequence>
<gene>
    <name evidence="2" type="ORF">T265_05126</name>
</gene>
<feature type="compositionally biased region" description="Polar residues" evidence="1">
    <location>
        <begin position="195"/>
        <end position="208"/>
    </location>
</feature>
<accession>A0A074ZX36</accession>
<protein>
    <submittedName>
        <fullName evidence="2">Uncharacterized protein</fullName>
    </submittedName>
</protein>
<feature type="compositionally biased region" description="Pro residues" evidence="1">
    <location>
        <begin position="226"/>
        <end position="258"/>
    </location>
</feature>
<evidence type="ECO:0000313" key="2">
    <source>
        <dbReference type="EMBL" id="KER27920.1"/>
    </source>
</evidence>
<dbReference type="STRING" id="6198.A0A074ZX36"/>
<dbReference type="KEGG" id="ovi:T265_05126"/>
<dbReference type="Proteomes" id="UP000054324">
    <property type="component" value="Unassembled WGS sequence"/>
</dbReference>
<evidence type="ECO:0000256" key="1">
    <source>
        <dbReference type="SAM" id="MobiDB-lite"/>
    </source>
</evidence>
<dbReference type="AlphaFoldDB" id="A0A074ZX36"/>
<name>A0A074ZX36_OPIVI</name>
<evidence type="ECO:0000313" key="3">
    <source>
        <dbReference type="Proteomes" id="UP000054324"/>
    </source>
</evidence>
<dbReference type="EMBL" id="KL596711">
    <property type="protein sequence ID" value="KER27920.1"/>
    <property type="molecule type" value="Genomic_DNA"/>
</dbReference>